<dbReference type="Pfam" id="PF13727">
    <property type="entry name" value="CoA_binding_3"/>
    <property type="match status" value="1"/>
</dbReference>
<feature type="domain" description="Polysaccharide biosynthesis protein CapD-like" evidence="3">
    <location>
        <begin position="291"/>
        <end position="573"/>
    </location>
</feature>
<reference evidence="4 5" key="1">
    <citation type="submission" date="2016-11" db="EMBL/GenBank/DDBJ databases">
        <authorList>
            <person name="Jaros S."/>
            <person name="Januszkiewicz K."/>
            <person name="Wedrychowicz H."/>
        </authorList>
    </citation>
    <scope>NUCLEOTIDE SEQUENCE [LARGE SCALE GENOMIC DNA]</scope>
    <source>
        <strain evidence="4 5">DSM 19022</strain>
    </source>
</reference>
<organism evidence="4 5">
    <name type="scientific">Lutispora thermophila DSM 19022</name>
    <dbReference type="NCBI Taxonomy" id="1122184"/>
    <lineage>
        <taxon>Bacteria</taxon>
        <taxon>Bacillati</taxon>
        <taxon>Bacillota</taxon>
        <taxon>Clostridia</taxon>
        <taxon>Lutisporales</taxon>
        <taxon>Lutisporaceae</taxon>
        <taxon>Lutispora</taxon>
    </lineage>
</organism>
<dbReference type="InterPro" id="IPR036291">
    <property type="entry name" value="NAD(P)-bd_dom_sf"/>
</dbReference>
<feature type="transmembrane region" description="Helical" evidence="2">
    <location>
        <begin position="7"/>
        <end position="28"/>
    </location>
</feature>
<feature type="transmembrane region" description="Helical" evidence="2">
    <location>
        <begin position="102"/>
        <end position="121"/>
    </location>
</feature>
<evidence type="ECO:0000313" key="5">
    <source>
        <dbReference type="Proteomes" id="UP000184442"/>
    </source>
</evidence>
<evidence type="ECO:0000256" key="1">
    <source>
        <dbReference type="ARBA" id="ARBA00007430"/>
    </source>
</evidence>
<name>A0A1M6BY25_9FIRM</name>
<keyword evidence="2" id="KW-1133">Transmembrane helix</keyword>
<keyword evidence="2" id="KW-0812">Transmembrane</keyword>
<evidence type="ECO:0000313" key="4">
    <source>
        <dbReference type="EMBL" id="SHI53610.1"/>
    </source>
</evidence>
<comment type="similarity">
    <text evidence="1">Belongs to the polysaccharide synthase family.</text>
</comment>
<dbReference type="PANTHER" id="PTHR43318">
    <property type="entry name" value="UDP-N-ACETYLGLUCOSAMINE 4,6-DEHYDRATASE"/>
    <property type="match status" value="1"/>
</dbReference>
<dbReference type="CDD" id="cd05237">
    <property type="entry name" value="UDP_invert_4-6DH_SDR_e"/>
    <property type="match status" value="1"/>
</dbReference>
<proteinExistence type="inferred from homology"/>
<dbReference type="Pfam" id="PF02719">
    <property type="entry name" value="Polysacc_synt_2"/>
    <property type="match status" value="1"/>
</dbReference>
<sequence>MDKKLKNVLAFILDAILINISIMVAYYLRFGRNLTFSYFLVYLYMSPFVTIGKIMVLYYFGMYKNIWKYAGVDEIVDLFMAAAVSNGLVIIAIYMGRLMVPRSIYAIAFFIDLFLLGLSRFGTKIFKRVNIYDIVYFFKKDKRKRVMIVGAGEAGSILLQEYKNNKDLNMKPVCFIDDDPKKIGNRIRGIPVVGSSKDIAGYAISNDIDEIVIAIPSANNQDIKRIIEECNKTRCTIKIVPDIRDIREFQGDIKELLIKKIRNIDVNDLLGRDKVKLDQNIVSKYLNGKRVLITGGGGSIGSELARHIARFNPSSLILVDISENGLFDIQNEICYDYPNLDVSYIIGSVRDRERMGSIFVEYKPEIVFHAAAHKHVTFMEDAPGEAVKNNVLGTLNIVKLCDECDVKKFVLISTDKAVNPANIMGASKRICEMMVQAYNSISSTEYVAVRFGNVLGSNGSVIPLFKKQIERGGPVTVTHPEVIRYFMTVSEAVQLVLESAAMAKGGEIFVLDMGEPVSIDKLARDLIKLSGFEPDKDIEIKYIGLRPGEKLFEELLINKSKMRKTCNEKIYVEKSMEYDINELMKYIKKMEQVADVDNEKVISLIKELVPISNGQAEKQKAGVV</sequence>
<dbReference type="Proteomes" id="UP000184442">
    <property type="component" value="Unassembled WGS sequence"/>
</dbReference>
<feature type="transmembrane region" description="Helical" evidence="2">
    <location>
        <begin position="40"/>
        <end position="63"/>
    </location>
</feature>
<evidence type="ECO:0000259" key="3">
    <source>
        <dbReference type="Pfam" id="PF02719"/>
    </source>
</evidence>
<gene>
    <name evidence="4" type="ORF">SAMN02745176_00593</name>
</gene>
<keyword evidence="2" id="KW-0472">Membrane</keyword>
<dbReference type="STRING" id="1122184.SAMN02745176_00593"/>
<dbReference type="InterPro" id="IPR051203">
    <property type="entry name" value="Polysaccharide_Synthase-Rel"/>
</dbReference>
<dbReference type="InterPro" id="IPR003869">
    <property type="entry name" value="Polysac_CapD-like"/>
</dbReference>
<dbReference type="RefSeq" id="WP_073024355.1">
    <property type="nucleotide sequence ID" value="NZ_FQZS01000004.1"/>
</dbReference>
<dbReference type="AlphaFoldDB" id="A0A1M6BY25"/>
<evidence type="ECO:0000256" key="2">
    <source>
        <dbReference type="SAM" id="Phobius"/>
    </source>
</evidence>
<dbReference type="EMBL" id="FQZS01000004">
    <property type="protein sequence ID" value="SHI53610.1"/>
    <property type="molecule type" value="Genomic_DNA"/>
</dbReference>
<dbReference type="PANTHER" id="PTHR43318:SF1">
    <property type="entry name" value="POLYSACCHARIDE BIOSYNTHESIS PROTEIN EPSC-RELATED"/>
    <property type="match status" value="1"/>
</dbReference>
<dbReference type="Gene3D" id="3.40.50.720">
    <property type="entry name" value="NAD(P)-binding Rossmann-like Domain"/>
    <property type="match status" value="2"/>
</dbReference>
<feature type="transmembrane region" description="Helical" evidence="2">
    <location>
        <begin position="75"/>
        <end position="96"/>
    </location>
</feature>
<dbReference type="SUPFAM" id="SSF51735">
    <property type="entry name" value="NAD(P)-binding Rossmann-fold domains"/>
    <property type="match status" value="2"/>
</dbReference>
<dbReference type="OrthoDB" id="9803111at2"/>
<accession>A0A1M6BY25</accession>
<protein>
    <submittedName>
        <fullName evidence="4">NDP-sugar epimerase, includes UDP-GlcNAc-inverting 4,6-dehydratase FlaA1 and capsular polysaccharide biosynthesis protein EpsC</fullName>
    </submittedName>
</protein>
<keyword evidence="5" id="KW-1185">Reference proteome</keyword>